<accession>E1QME0</accession>
<feature type="chain" id="PRO_5003150455" evidence="1">
    <location>
        <begin position="22"/>
        <end position="101"/>
    </location>
</feature>
<sequence length="101" mass="10683">MFWRTIGAALIVLCLAGAAQAHTLFMTVIDNGDGTVSAQGMYSTGVTAPATEVRLEDDQGRVLFKGRTDDEGEITFDKPKGPYRIVMDGGPGHVATADGPR</sequence>
<dbReference type="EMBL" id="CP002085">
    <property type="protein sequence ID" value="ADK86183.1"/>
    <property type="molecule type" value="Genomic_DNA"/>
</dbReference>
<dbReference type="STRING" id="644282.Deba_2829"/>
<evidence type="ECO:0000256" key="1">
    <source>
        <dbReference type="SAM" id="SignalP"/>
    </source>
</evidence>
<dbReference type="OrthoDB" id="5347922at2"/>
<reference evidence="2 3" key="1">
    <citation type="journal article" date="2010" name="Stand. Genomic Sci.">
        <title>Complete genome sequence of Desulfarculus baarsii type strain (2st14).</title>
        <authorList>
            <person name="Sun H."/>
            <person name="Spring S."/>
            <person name="Lapidus A."/>
            <person name="Davenport K."/>
            <person name="Del Rio T.G."/>
            <person name="Tice H."/>
            <person name="Nolan M."/>
            <person name="Copeland A."/>
            <person name="Cheng J.F."/>
            <person name="Lucas S."/>
            <person name="Tapia R."/>
            <person name="Goodwin L."/>
            <person name="Pitluck S."/>
            <person name="Ivanova N."/>
            <person name="Pagani I."/>
            <person name="Mavromatis K."/>
            <person name="Ovchinnikova G."/>
            <person name="Pati A."/>
            <person name="Chen A."/>
            <person name="Palaniappan K."/>
            <person name="Hauser L."/>
            <person name="Chang Y.J."/>
            <person name="Jeffries C.D."/>
            <person name="Detter J.C."/>
            <person name="Han C."/>
            <person name="Rohde M."/>
            <person name="Brambilla E."/>
            <person name="Goker M."/>
            <person name="Woyke T."/>
            <person name="Bristow J."/>
            <person name="Eisen J.A."/>
            <person name="Markowitz V."/>
            <person name="Hugenholtz P."/>
            <person name="Kyrpides N.C."/>
            <person name="Klenk H.P."/>
            <person name="Land M."/>
        </authorList>
    </citation>
    <scope>NUCLEOTIDE SEQUENCE [LARGE SCALE GENOMIC DNA]</scope>
    <source>
        <strain evidence="3">ATCC 33931 / DSM 2075 / LMG 7858 / VKM B-1802 / 2st14</strain>
    </source>
</reference>
<organism evidence="2 3">
    <name type="scientific">Desulfarculus baarsii (strain ATCC 33931 / DSM 2075 / LMG 7858 / VKM B-1802 / 2st14)</name>
    <dbReference type="NCBI Taxonomy" id="644282"/>
    <lineage>
        <taxon>Bacteria</taxon>
        <taxon>Pseudomonadati</taxon>
        <taxon>Thermodesulfobacteriota</taxon>
        <taxon>Desulfarculia</taxon>
        <taxon>Desulfarculales</taxon>
        <taxon>Desulfarculaceae</taxon>
        <taxon>Desulfarculus</taxon>
    </lineage>
</organism>
<dbReference type="AlphaFoldDB" id="E1QME0"/>
<keyword evidence="3" id="KW-1185">Reference proteome</keyword>
<keyword evidence="1" id="KW-0732">Signal</keyword>
<evidence type="ECO:0000313" key="2">
    <source>
        <dbReference type="EMBL" id="ADK86183.1"/>
    </source>
</evidence>
<name>E1QME0_DESB2</name>
<dbReference type="HOGENOM" id="CLU_148087_1_1_7"/>
<dbReference type="KEGG" id="dbr:Deba_2829"/>
<dbReference type="eggNOG" id="ENOG5030U0Z">
    <property type="taxonomic scope" value="Bacteria"/>
</dbReference>
<evidence type="ECO:0000313" key="3">
    <source>
        <dbReference type="Proteomes" id="UP000009047"/>
    </source>
</evidence>
<feature type="signal peptide" evidence="1">
    <location>
        <begin position="1"/>
        <end position="21"/>
    </location>
</feature>
<protein>
    <submittedName>
        <fullName evidence="2">Uncharacterized protein</fullName>
    </submittedName>
</protein>
<dbReference type="RefSeq" id="WP_013259622.1">
    <property type="nucleotide sequence ID" value="NC_014365.1"/>
</dbReference>
<gene>
    <name evidence="2" type="ordered locus">Deba_2829</name>
</gene>
<proteinExistence type="predicted"/>
<dbReference type="Proteomes" id="UP000009047">
    <property type="component" value="Chromosome"/>
</dbReference>